<evidence type="ECO:0000256" key="14">
    <source>
        <dbReference type="ARBA" id="ARBA00048850"/>
    </source>
</evidence>
<dbReference type="EMBL" id="JAUNZN010000001">
    <property type="protein sequence ID" value="KAK4830202.1"/>
    <property type="molecule type" value="Genomic_DNA"/>
</dbReference>
<dbReference type="Pfam" id="PF17450">
    <property type="entry name" value="Melibiase_2_C"/>
    <property type="match status" value="1"/>
</dbReference>
<dbReference type="InterPro" id="IPR002241">
    <property type="entry name" value="Glyco_hydro_27"/>
</dbReference>
<keyword evidence="19" id="KW-1185">Reference proteome</keyword>
<comment type="catalytic activity">
    <reaction evidence="10">
        <text>a neolactoside IV(3)-alpha-GalNAc,IV(2)-alpha-Fuc-nLc4Cer(d18:0) + H2O = a neolactoside IV(2)-alpha-Fuc-nLc4Cer(d18:0) + N-acetyl-alpha-D-galactosamine</text>
        <dbReference type="Rhea" id="RHEA:49304"/>
        <dbReference type="ChEBI" id="CHEBI:15377"/>
        <dbReference type="ChEBI" id="CHEBI:40356"/>
        <dbReference type="ChEBI" id="CHEBI:91118"/>
        <dbReference type="ChEBI" id="CHEBI:91119"/>
    </reaction>
    <physiologicalReaction direction="left-to-right" evidence="10">
        <dbReference type="Rhea" id="RHEA:49305"/>
    </physiologicalReaction>
</comment>
<evidence type="ECO:0000256" key="6">
    <source>
        <dbReference type="ARBA" id="ARBA00023157"/>
    </source>
</evidence>
<evidence type="ECO:0000256" key="15">
    <source>
        <dbReference type="RuleBase" id="RU361168"/>
    </source>
</evidence>
<dbReference type="GO" id="GO:0005764">
    <property type="term" value="C:lysosome"/>
    <property type="evidence" value="ECO:0007669"/>
    <property type="project" value="UniProtKB-SubCell"/>
</dbReference>
<dbReference type="InterPro" id="IPR013780">
    <property type="entry name" value="Glyco_hydro_b"/>
</dbReference>
<gene>
    <name evidence="18" type="ORF">QYF61_009269</name>
</gene>
<comment type="subunit">
    <text evidence="3 15">Homodimer.</text>
</comment>
<comment type="caution">
    <text evidence="18">The sequence shown here is derived from an EMBL/GenBank/DDBJ whole genome shotgun (WGS) entry which is preliminary data.</text>
</comment>
<dbReference type="PANTHER" id="PTHR11452:SF25">
    <property type="entry name" value="ALPHA-N-ACETYLGALACTOSAMINIDASE"/>
    <property type="match status" value="1"/>
</dbReference>
<dbReference type="SUPFAM" id="SSF51445">
    <property type="entry name" value="(Trans)glycosidases"/>
    <property type="match status" value="1"/>
</dbReference>
<dbReference type="Gene3D" id="2.60.40.1180">
    <property type="entry name" value="Golgi alpha-mannosidase II"/>
    <property type="match status" value="1"/>
</dbReference>
<evidence type="ECO:0000313" key="19">
    <source>
        <dbReference type="Proteomes" id="UP001333110"/>
    </source>
</evidence>
<reference evidence="18 19" key="1">
    <citation type="journal article" date="2023" name="J. Hered.">
        <title>Chromosome-level genome of the wood stork (Mycteria americana) provides insight into avian chromosome evolution.</title>
        <authorList>
            <person name="Flamio R. Jr."/>
            <person name="Ramstad K.M."/>
        </authorList>
    </citation>
    <scope>NUCLEOTIDE SEQUENCE [LARGE SCALE GENOMIC DNA]</scope>
    <source>
        <strain evidence="18">JAX WOST 10</strain>
    </source>
</reference>
<proteinExistence type="inferred from homology"/>
<dbReference type="FunFam" id="3.20.20.70:FF:000070">
    <property type="entry name" value="Alpha-galactosidase"/>
    <property type="match status" value="1"/>
</dbReference>
<organism evidence="18 19">
    <name type="scientific">Mycteria americana</name>
    <name type="common">Wood stork</name>
    <dbReference type="NCBI Taxonomy" id="33587"/>
    <lineage>
        <taxon>Eukaryota</taxon>
        <taxon>Metazoa</taxon>
        <taxon>Chordata</taxon>
        <taxon>Craniata</taxon>
        <taxon>Vertebrata</taxon>
        <taxon>Euteleostomi</taxon>
        <taxon>Archelosauria</taxon>
        <taxon>Archosauria</taxon>
        <taxon>Dinosauria</taxon>
        <taxon>Saurischia</taxon>
        <taxon>Theropoda</taxon>
        <taxon>Coelurosauria</taxon>
        <taxon>Aves</taxon>
        <taxon>Neognathae</taxon>
        <taxon>Neoaves</taxon>
        <taxon>Aequornithes</taxon>
        <taxon>Ciconiiformes</taxon>
        <taxon>Ciconiidae</taxon>
        <taxon>Mycteria</taxon>
    </lineage>
</organism>
<dbReference type="CDD" id="cd14792">
    <property type="entry name" value="GH27"/>
    <property type="match status" value="1"/>
</dbReference>
<evidence type="ECO:0000256" key="11">
    <source>
        <dbReference type="ARBA" id="ARBA00036875"/>
    </source>
</evidence>
<keyword evidence="5" id="KW-0443">Lipid metabolism</keyword>
<comment type="subcellular location">
    <subcellularLocation>
        <location evidence="1">Lysosome</location>
    </subcellularLocation>
</comment>
<evidence type="ECO:0000256" key="2">
    <source>
        <dbReference type="ARBA" id="ARBA00009743"/>
    </source>
</evidence>
<feature type="domain" description="Alpha galactosidase A C-terminal" evidence="17">
    <location>
        <begin position="393"/>
        <end position="469"/>
    </location>
</feature>
<keyword evidence="4 15" id="KW-0378">Hydrolase</keyword>
<evidence type="ECO:0000256" key="3">
    <source>
        <dbReference type="ARBA" id="ARBA00011738"/>
    </source>
</evidence>
<dbReference type="InterPro" id="IPR035373">
    <property type="entry name" value="Melibiase/NAGA_C"/>
</dbReference>
<dbReference type="EC" id="3.2.1.-" evidence="15"/>
<evidence type="ECO:0000259" key="17">
    <source>
        <dbReference type="Pfam" id="PF17450"/>
    </source>
</evidence>
<dbReference type="PROSITE" id="PS00512">
    <property type="entry name" value="ALPHA_GALACTOSIDASE"/>
    <property type="match status" value="1"/>
</dbReference>
<sequence>MRAASCERGRAGPGRGAAGTMGSVVLSGLALALALALPALALENGLALTPPMGWLAWERFRCNVDCRADPRNCISETLFFEMADRLAEDGWRELGYKYINIDDCWSAKQRDAAGRLVPDPQRFPRGIKALADYVHARGLKLGIYGDLGTLTCGGYPGTTLDYVEQDAQTFAEWGVDMLKLDGCYSSREEQAEGYPEMARALNSTGRPIVYSCSWPAYQGGLPPKVNYTVLAEVCNLWRNYDDIQDSWDSVLSILDWFSANQDVLQPAAGPGHWNDPDMLIIGNFGLSYEQSRSQMALWTVMAAPLLMSTDLRTISPSAKEILQNRLMIQINQDPLGIQGRRIVKVRGKADVFGRADRSSTGGHNKDGEGGDAEKHEQESCGSWGPAGTAAPQGKEKSHIEVFLRPLSHAASALVFFSRRTDMPFVYTTSLAKLHFPEDAVYEVQDVYSGKIISGLKTGDSFSVVINPSGVVMWYLYPMALPAQPWHVVRQQAPSEGFHPVLL</sequence>
<evidence type="ECO:0000256" key="4">
    <source>
        <dbReference type="ARBA" id="ARBA00022801"/>
    </source>
</evidence>
<evidence type="ECO:0000256" key="16">
    <source>
        <dbReference type="SAM" id="MobiDB-lite"/>
    </source>
</evidence>
<dbReference type="PANTHER" id="PTHR11452">
    <property type="entry name" value="ALPHA-GALACTOSIDASE/ALPHA-N-ACETYLGALACTOSAMINIDASE"/>
    <property type="match status" value="1"/>
</dbReference>
<evidence type="ECO:0000256" key="13">
    <source>
        <dbReference type="ARBA" id="ARBA00037431"/>
    </source>
</evidence>
<keyword evidence="8" id="KW-0458">Lysosome</keyword>
<evidence type="ECO:0000256" key="1">
    <source>
        <dbReference type="ARBA" id="ARBA00004371"/>
    </source>
</evidence>
<comment type="catalytic activity">
    <reaction evidence="14">
        <text>a globoside IV3GalNAc-Gb4Cer + H2O = N-acetyl-alpha-D-galactosamine + a globoside Gb4Cer</text>
        <dbReference type="Rhea" id="RHEA:48412"/>
        <dbReference type="ChEBI" id="CHEBI:15377"/>
        <dbReference type="ChEBI" id="CHEBI:40356"/>
        <dbReference type="ChEBI" id="CHEBI:88167"/>
        <dbReference type="ChEBI" id="CHEBI:90400"/>
    </reaction>
    <physiologicalReaction direction="left-to-right" evidence="14">
        <dbReference type="Rhea" id="RHEA:48413"/>
    </physiologicalReaction>
</comment>
<dbReference type="GO" id="GO:0016139">
    <property type="term" value="P:glycoside catabolic process"/>
    <property type="evidence" value="ECO:0007669"/>
    <property type="project" value="TreeGrafter"/>
</dbReference>
<dbReference type="Gene3D" id="3.20.20.70">
    <property type="entry name" value="Aldolase class I"/>
    <property type="match status" value="1"/>
</dbReference>
<dbReference type="AlphaFoldDB" id="A0AAN7NRB6"/>
<dbReference type="Pfam" id="PF16499">
    <property type="entry name" value="Melibiase_2"/>
    <property type="match status" value="1"/>
</dbReference>
<dbReference type="GO" id="GO:0019377">
    <property type="term" value="P:glycolipid catabolic process"/>
    <property type="evidence" value="ECO:0007669"/>
    <property type="project" value="UniProtKB-ARBA"/>
</dbReference>
<dbReference type="InterPro" id="IPR017853">
    <property type="entry name" value="GH"/>
</dbReference>
<comment type="function">
    <text evidence="13">Removes terminal alpha-N-acetylgalactosamine residues from glycolipids and glycopeptides. Required for the breakdown of glycolipids.</text>
</comment>
<dbReference type="GO" id="GO:0016020">
    <property type="term" value="C:membrane"/>
    <property type="evidence" value="ECO:0007669"/>
    <property type="project" value="GOC"/>
</dbReference>
<dbReference type="SUPFAM" id="SSF51011">
    <property type="entry name" value="Glycosyl hydrolase domain"/>
    <property type="match status" value="1"/>
</dbReference>
<accession>A0AAN7NRB6</accession>
<dbReference type="InterPro" id="IPR000111">
    <property type="entry name" value="Glyco_hydro_27/36_CS"/>
</dbReference>
<evidence type="ECO:0000256" key="10">
    <source>
        <dbReference type="ARBA" id="ARBA00036776"/>
    </source>
</evidence>
<dbReference type="Proteomes" id="UP001333110">
    <property type="component" value="Unassembled WGS sequence"/>
</dbReference>
<dbReference type="GO" id="GO:0004557">
    <property type="term" value="F:alpha-galactosidase activity"/>
    <property type="evidence" value="ECO:0007669"/>
    <property type="project" value="TreeGrafter"/>
</dbReference>
<feature type="region of interest" description="Disordered" evidence="16">
    <location>
        <begin position="353"/>
        <end position="392"/>
    </location>
</feature>
<evidence type="ECO:0000256" key="9">
    <source>
        <dbReference type="ARBA" id="ARBA00023295"/>
    </source>
</evidence>
<evidence type="ECO:0000256" key="7">
    <source>
        <dbReference type="ARBA" id="ARBA00023180"/>
    </source>
</evidence>
<keyword evidence="9 15" id="KW-0326">Glycosidase</keyword>
<keyword evidence="7" id="KW-0325">Glycoprotein</keyword>
<evidence type="ECO:0000256" key="8">
    <source>
        <dbReference type="ARBA" id="ARBA00023228"/>
    </source>
</evidence>
<dbReference type="GO" id="GO:0009311">
    <property type="term" value="P:oligosaccharide metabolic process"/>
    <property type="evidence" value="ECO:0007669"/>
    <property type="project" value="TreeGrafter"/>
</dbReference>
<comment type="catalytic activity">
    <reaction evidence="11">
        <text>Cleavage of non-reducing alpha-(1-&gt;3)-N-acetylgalactosamine residues from human blood group A and AB mucin glycoproteins, Forssman hapten and blood group A lacto series glycolipids.</text>
        <dbReference type="EC" id="3.2.1.49"/>
    </reaction>
</comment>
<feature type="compositionally biased region" description="Basic and acidic residues" evidence="16">
    <location>
        <begin position="353"/>
        <end position="378"/>
    </location>
</feature>
<dbReference type="PRINTS" id="PR00740">
    <property type="entry name" value="GLHYDRLASE27"/>
</dbReference>
<dbReference type="InterPro" id="IPR013785">
    <property type="entry name" value="Aldolase_TIM"/>
</dbReference>
<name>A0AAN7NRB6_MYCAM</name>
<dbReference type="GO" id="GO:0008456">
    <property type="term" value="F:alpha-N-acetylgalactosaminidase activity"/>
    <property type="evidence" value="ECO:0007669"/>
    <property type="project" value="UniProtKB-EC"/>
</dbReference>
<evidence type="ECO:0000256" key="5">
    <source>
        <dbReference type="ARBA" id="ARBA00023098"/>
    </source>
</evidence>
<evidence type="ECO:0000313" key="18">
    <source>
        <dbReference type="EMBL" id="KAK4830202.1"/>
    </source>
</evidence>
<comment type="catalytic activity">
    <reaction evidence="12">
        <text>a neolactoside IV(3)-alpha-GalNAc,IV(2)-alpha-Fuc-nLc4Cer(d18:1(4E)) + H2O = a neolactoside IV(2)-alpha-Fuc-nLc4Cer(d18:1(4E)) + N-acetyl-alpha-D-galactosamine</text>
        <dbReference type="Rhea" id="RHEA:48212"/>
        <dbReference type="ChEBI" id="CHEBI:15377"/>
        <dbReference type="ChEBI" id="CHEBI:28471"/>
        <dbReference type="ChEBI" id="CHEBI:28691"/>
        <dbReference type="ChEBI" id="CHEBI:40356"/>
    </reaction>
    <physiologicalReaction direction="left-to-right" evidence="12">
        <dbReference type="Rhea" id="RHEA:48213"/>
    </physiologicalReaction>
</comment>
<comment type="similarity">
    <text evidence="2 15">Belongs to the glycosyl hydrolase 27 family.</text>
</comment>
<keyword evidence="6 15" id="KW-1015">Disulfide bond</keyword>
<protein>
    <recommendedName>
        <fullName evidence="15">Alpha-galactosidase</fullName>
        <ecNumber evidence="15">3.2.1.-</ecNumber>
    </recommendedName>
</protein>
<evidence type="ECO:0000256" key="12">
    <source>
        <dbReference type="ARBA" id="ARBA00036913"/>
    </source>
</evidence>